<name>A0AAU9M267_9ASTR</name>
<evidence type="ECO:0000256" key="1">
    <source>
        <dbReference type="SAM" id="Coils"/>
    </source>
</evidence>
<protein>
    <submittedName>
        <fullName evidence="2">Uncharacterized protein</fullName>
    </submittedName>
</protein>
<reference evidence="2 3" key="1">
    <citation type="submission" date="2022-01" db="EMBL/GenBank/DDBJ databases">
        <authorList>
            <person name="Xiong W."/>
            <person name="Schranz E."/>
        </authorList>
    </citation>
    <scope>NUCLEOTIDE SEQUENCE [LARGE SCALE GENOMIC DNA]</scope>
</reference>
<dbReference type="Proteomes" id="UP001157418">
    <property type="component" value="Unassembled WGS sequence"/>
</dbReference>
<proteinExistence type="predicted"/>
<feature type="coiled-coil region" evidence="1">
    <location>
        <begin position="6"/>
        <end position="33"/>
    </location>
</feature>
<comment type="caution">
    <text evidence="2">The sequence shown here is derived from an EMBL/GenBank/DDBJ whole genome shotgun (WGS) entry which is preliminary data.</text>
</comment>
<dbReference type="EMBL" id="CAKMRJ010001112">
    <property type="protein sequence ID" value="CAH1420850.1"/>
    <property type="molecule type" value="Genomic_DNA"/>
</dbReference>
<keyword evidence="1" id="KW-0175">Coiled coil</keyword>
<evidence type="ECO:0000313" key="2">
    <source>
        <dbReference type="EMBL" id="CAH1420850.1"/>
    </source>
</evidence>
<dbReference type="AlphaFoldDB" id="A0AAU9M267"/>
<keyword evidence="3" id="KW-1185">Reference proteome</keyword>
<organism evidence="2 3">
    <name type="scientific">Lactuca virosa</name>
    <dbReference type="NCBI Taxonomy" id="75947"/>
    <lineage>
        <taxon>Eukaryota</taxon>
        <taxon>Viridiplantae</taxon>
        <taxon>Streptophyta</taxon>
        <taxon>Embryophyta</taxon>
        <taxon>Tracheophyta</taxon>
        <taxon>Spermatophyta</taxon>
        <taxon>Magnoliopsida</taxon>
        <taxon>eudicotyledons</taxon>
        <taxon>Gunneridae</taxon>
        <taxon>Pentapetalae</taxon>
        <taxon>asterids</taxon>
        <taxon>campanulids</taxon>
        <taxon>Asterales</taxon>
        <taxon>Asteraceae</taxon>
        <taxon>Cichorioideae</taxon>
        <taxon>Cichorieae</taxon>
        <taxon>Lactucinae</taxon>
        <taxon>Lactuca</taxon>
    </lineage>
</organism>
<evidence type="ECO:0000313" key="3">
    <source>
        <dbReference type="Proteomes" id="UP001157418"/>
    </source>
</evidence>
<sequence length="123" mass="14139">MLDNELEEEKKIHKETQEKCKDILQELQRIQTETIPPPVAEMPKVTSNIVFDFCVAFENDARFSQSFRRALGQTSDWFSRIFNHTKTCLNILINMGRTKTSNCGHHASNTTNTYISHFSTSIG</sequence>
<accession>A0AAU9M267</accession>
<gene>
    <name evidence="2" type="ORF">LVIROSA_LOCUS8284</name>
</gene>